<dbReference type="PANTHER" id="PTHR36842:SF1">
    <property type="entry name" value="PROTEIN TOLB"/>
    <property type="match status" value="1"/>
</dbReference>
<evidence type="ECO:0000313" key="3">
    <source>
        <dbReference type="Proteomes" id="UP000318834"/>
    </source>
</evidence>
<reference evidence="2 3" key="1">
    <citation type="journal article" date="2019" name="Nat. Microbiol.">
        <title>Mediterranean grassland soil C-N compound turnover is dependent on rainfall and depth, and is mediated by genomically divergent microorganisms.</title>
        <authorList>
            <person name="Diamond S."/>
            <person name="Andeer P.F."/>
            <person name="Li Z."/>
            <person name="Crits-Christoph A."/>
            <person name="Burstein D."/>
            <person name="Anantharaman K."/>
            <person name="Lane K.R."/>
            <person name="Thomas B.C."/>
            <person name="Pan C."/>
            <person name="Northen T.R."/>
            <person name="Banfield J.F."/>
        </authorList>
    </citation>
    <scope>NUCLEOTIDE SEQUENCE [LARGE SCALE GENOMIC DNA]</scope>
    <source>
        <strain evidence="2">NP_8</strain>
    </source>
</reference>
<dbReference type="InterPro" id="IPR011659">
    <property type="entry name" value="WD40"/>
</dbReference>
<dbReference type="Proteomes" id="UP000318834">
    <property type="component" value="Unassembled WGS sequence"/>
</dbReference>
<gene>
    <name evidence="2" type="ORF">E6H05_06470</name>
</gene>
<protein>
    <recommendedName>
        <fullName evidence="4">WD40 repeat domain-containing protein</fullName>
    </recommendedName>
</protein>
<accession>A0A537IWA7</accession>
<evidence type="ECO:0008006" key="4">
    <source>
        <dbReference type="Google" id="ProtNLM"/>
    </source>
</evidence>
<name>A0A537IWA7_9BACT</name>
<dbReference type="EMBL" id="VBAP01000043">
    <property type="protein sequence ID" value="TMI75565.1"/>
    <property type="molecule type" value="Genomic_DNA"/>
</dbReference>
<dbReference type="Pfam" id="PF07676">
    <property type="entry name" value="PD40"/>
    <property type="match status" value="1"/>
</dbReference>
<evidence type="ECO:0000256" key="1">
    <source>
        <dbReference type="ARBA" id="ARBA00009820"/>
    </source>
</evidence>
<proteinExistence type="inferred from homology"/>
<comment type="similarity">
    <text evidence="1">Belongs to the TolB family.</text>
</comment>
<sequence length="366" mass="39804">MAELSSRPPRAGRLGRPWRPGRLALAAIVLTSLLASACEVRRAAAPESTRQLQITAVRRIADRPALSPAVWSPDGRALAYSSDHRLRVYTLDRGEQDIAPAEAVTVLSWSGPLNLLALIDRGAVWTLSPDGTDRRSISLPGSAMELAWAPGGDKLAVVIRRTVEGQPRSELWLVSRDGGFKRMVTRATLGRAIHDLQWFADSLYLLYGLSTAADSAMTEVWRVRISYPDRQRILLPALATMLRLAPTGRYLATVSGDQVAVGVGQVVLSRLDGSARFAVTPAAGRYTGLAWSPQGDKVVFAQVSNEAHAELWMANADGSGHLHLYSYLMEYMDPGIGVWHEYRWLQGTDLACHAGTTVTAVGELES</sequence>
<dbReference type="Gene3D" id="2.120.10.30">
    <property type="entry name" value="TolB, C-terminal domain"/>
    <property type="match status" value="1"/>
</dbReference>
<comment type="caution">
    <text evidence="2">The sequence shown here is derived from an EMBL/GenBank/DDBJ whole genome shotgun (WGS) entry which is preliminary data.</text>
</comment>
<evidence type="ECO:0000313" key="2">
    <source>
        <dbReference type="EMBL" id="TMI75565.1"/>
    </source>
</evidence>
<dbReference type="PANTHER" id="PTHR36842">
    <property type="entry name" value="PROTEIN TOLB HOMOLOG"/>
    <property type="match status" value="1"/>
</dbReference>
<organism evidence="2 3">
    <name type="scientific">Candidatus Segetimicrobium genomatis</name>
    <dbReference type="NCBI Taxonomy" id="2569760"/>
    <lineage>
        <taxon>Bacteria</taxon>
        <taxon>Bacillati</taxon>
        <taxon>Candidatus Sysuimicrobiota</taxon>
        <taxon>Candidatus Sysuimicrobiia</taxon>
        <taxon>Candidatus Sysuimicrobiales</taxon>
        <taxon>Candidatus Segetimicrobiaceae</taxon>
        <taxon>Candidatus Segetimicrobium</taxon>
    </lineage>
</organism>
<dbReference type="AlphaFoldDB" id="A0A537IWA7"/>
<dbReference type="InterPro" id="IPR011042">
    <property type="entry name" value="6-blade_b-propeller_TolB-like"/>
</dbReference>
<dbReference type="SUPFAM" id="SSF82171">
    <property type="entry name" value="DPP6 N-terminal domain-like"/>
    <property type="match status" value="1"/>
</dbReference>